<gene>
    <name evidence="1" type="ORF">TRUGW13939_04259</name>
</gene>
<dbReference type="RefSeq" id="XP_035343329.1">
    <property type="nucleotide sequence ID" value="XM_035487436.1"/>
</dbReference>
<proteinExistence type="predicted"/>
<dbReference type="GeneID" id="55991761"/>
<dbReference type="OrthoDB" id="5427059at2759"/>
<dbReference type="AlphaFoldDB" id="A0A7H8QUG0"/>
<organism evidence="1 2">
    <name type="scientific">Talaromyces rugulosus</name>
    <name type="common">Penicillium rugulosum</name>
    <dbReference type="NCBI Taxonomy" id="121627"/>
    <lineage>
        <taxon>Eukaryota</taxon>
        <taxon>Fungi</taxon>
        <taxon>Dikarya</taxon>
        <taxon>Ascomycota</taxon>
        <taxon>Pezizomycotina</taxon>
        <taxon>Eurotiomycetes</taxon>
        <taxon>Eurotiomycetidae</taxon>
        <taxon>Eurotiales</taxon>
        <taxon>Trichocomaceae</taxon>
        <taxon>Talaromyces</taxon>
        <taxon>Talaromyces sect. Islandici</taxon>
    </lineage>
</organism>
<dbReference type="KEGG" id="trg:TRUGW13939_04259"/>
<sequence>MAESYFKNLPAELRILILHEIPDFDSLKSIVLSSREYYRAYLAAREQVIDSVLNTQYGGLIDMADALTVVRSKGLWWRFHQEEAVSVLDAWRRRAEIRKLNLTPSIQLDGPSGPEQITKIFYLYRVLHFFLEDYAKTVPRPEWIQATQWNLPLQLSDTEKRRFLRGLCRLYIYCNIFGTVEKNVGYDLEEEEKNEWFVDLIDNDELPDDYDLFYDTMHPWECEELGCVWSYLMAKYKFLSTKICTDLRNLASACGCDWLCEITPEEERPPAGVADVEDLWDLGVFDRELESFILLGPEFLYRVLNNTDYLLQRNLVLINKPPYYPDLGRFIPYDAGFWNSVLYTRKSENQFNIPDFEQHWSMLPPFEQPNIGWKMACLVPHTPQQRLWDSFNRARKVGQGWEWGYAIWDEERLEGWRGDWVNFLLNSPELTIERPDLFELYRGHDDRRI</sequence>
<protein>
    <submittedName>
        <fullName evidence="1">Uncharacterized protein</fullName>
    </submittedName>
</protein>
<evidence type="ECO:0000313" key="1">
    <source>
        <dbReference type="EMBL" id="QKX57151.1"/>
    </source>
</evidence>
<dbReference type="EMBL" id="CP055899">
    <property type="protein sequence ID" value="QKX57151.1"/>
    <property type="molecule type" value="Genomic_DNA"/>
</dbReference>
<accession>A0A7H8QUG0</accession>
<reference evidence="2" key="1">
    <citation type="submission" date="2020-06" db="EMBL/GenBank/DDBJ databases">
        <title>A chromosome-scale genome assembly of Talaromyces rugulosus W13939.</title>
        <authorList>
            <person name="Wang B."/>
            <person name="Guo L."/>
            <person name="Ye K."/>
            <person name="Wang L."/>
        </authorList>
    </citation>
    <scope>NUCLEOTIDE SEQUENCE [LARGE SCALE GENOMIC DNA]</scope>
    <source>
        <strain evidence="2">W13939</strain>
    </source>
</reference>
<dbReference type="Proteomes" id="UP000509510">
    <property type="component" value="Chromosome II"/>
</dbReference>
<name>A0A7H8QUG0_TALRU</name>
<evidence type="ECO:0000313" key="2">
    <source>
        <dbReference type="Proteomes" id="UP000509510"/>
    </source>
</evidence>
<keyword evidence="2" id="KW-1185">Reference proteome</keyword>